<feature type="signal peptide" evidence="5">
    <location>
        <begin position="1"/>
        <end position="17"/>
    </location>
</feature>
<keyword evidence="2 4" id="KW-0560">Oxidoreductase</keyword>
<dbReference type="SUPFAM" id="SSF51905">
    <property type="entry name" value="FAD/NAD(P)-binding domain"/>
    <property type="match status" value="1"/>
</dbReference>
<keyword evidence="5" id="KW-0732">Signal</keyword>
<dbReference type="AlphaFoldDB" id="A0A8H4QCH1"/>
<accession>A0A8H4QCH1</accession>
<dbReference type="InterPro" id="IPR050281">
    <property type="entry name" value="Flavin_monoamine_oxidase"/>
</dbReference>
<dbReference type="InterPro" id="IPR002937">
    <property type="entry name" value="Amino_oxidase"/>
</dbReference>
<sequence length="536" mass="58590">MLPSQLLASVLVASAAALPSGCARTKVAILGGGTAGITAAQALANASLHDFIILEYQDRIGGRAQHTQFGAGPDGEPYTVELGANWVQGLGRPGGPENPIWTLAKKHKLKTTTNDYKSIATYTQKGASNFTTLVADVAAAMRRMSVEAGRMLAENEQDRSARAGLALAGWAPAHHDMEAQAAEYWSWVEVAKLSSLDFDASLPPDQSSMIFGSATDNLTFAQFSPENNIVIDPRGYDALARAEAASFLSPNDPRLQLNKHVTDIHYSDSTVTVSSSDGSCVQADYAICTFSLGVLQSDAVHFHPPLPAWKQAAIRSFDMGTYTKLFLQFNHTFWPKHRQFMLYASPTQRGRYPIWQSLDGHAFIPGSHIIFATVNHDESYRIEQQTDAETKAELLAVLADMFPDVEIPQPTAFLYPRWTKTPWARGSYSNWPVGTTLETHQNLRANTGRLWFAGEATSAQYFGYMHGAWFEGREAGAHVAELASGRSCFRIEGEAEVCGERLRYETLKGTSPLEHYTLLNGWAAKSFAASKTGEGE</sequence>
<dbReference type="PRINTS" id="PR00757">
    <property type="entry name" value="AMINEOXDASEF"/>
</dbReference>
<protein>
    <recommendedName>
        <fullName evidence="4">Amine oxidase</fullName>
        <ecNumber evidence="4">1.4.3.-</ecNumber>
    </recommendedName>
</protein>
<keyword evidence="8" id="KW-1185">Reference proteome</keyword>
<evidence type="ECO:0000313" key="7">
    <source>
        <dbReference type="EMBL" id="KAF4594932.1"/>
    </source>
</evidence>
<feature type="chain" id="PRO_5034725673" description="Amine oxidase" evidence="5">
    <location>
        <begin position="18"/>
        <end position="536"/>
    </location>
</feature>
<evidence type="ECO:0000256" key="4">
    <source>
        <dbReference type="RuleBase" id="RU362067"/>
    </source>
</evidence>
<evidence type="ECO:0000256" key="3">
    <source>
        <dbReference type="PIRSR" id="PIRSR601613-1"/>
    </source>
</evidence>
<dbReference type="GO" id="GO:0016491">
    <property type="term" value="F:oxidoreductase activity"/>
    <property type="evidence" value="ECO:0007669"/>
    <property type="project" value="UniProtKB-KW"/>
</dbReference>
<dbReference type="InterPro" id="IPR036188">
    <property type="entry name" value="FAD/NAD-bd_sf"/>
</dbReference>
<feature type="binding site" evidence="3">
    <location>
        <position position="261"/>
    </location>
    <ligand>
        <name>FAD</name>
        <dbReference type="ChEBI" id="CHEBI:57692"/>
    </ligand>
</feature>
<dbReference type="PANTHER" id="PTHR10742:SF313">
    <property type="entry name" value="AMINE OXIDASE"/>
    <property type="match status" value="1"/>
</dbReference>
<keyword evidence="4" id="KW-0274">FAD</keyword>
<feature type="domain" description="Amine oxidase" evidence="6">
    <location>
        <begin position="35"/>
        <end position="477"/>
    </location>
</feature>
<evidence type="ECO:0000313" key="8">
    <source>
        <dbReference type="Proteomes" id="UP000562929"/>
    </source>
</evidence>
<dbReference type="Pfam" id="PF01593">
    <property type="entry name" value="Amino_oxidase"/>
    <property type="match status" value="1"/>
</dbReference>
<dbReference type="Gene3D" id="3.50.50.60">
    <property type="entry name" value="FAD/NAD(P)-binding domain"/>
    <property type="match status" value="1"/>
</dbReference>
<evidence type="ECO:0000259" key="6">
    <source>
        <dbReference type="Pfam" id="PF01593"/>
    </source>
</evidence>
<comment type="caution">
    <text evidence="7">The sequence shown here is derived from an EMBL/GenBank/DDBJ whole genome shotgun (WGS) entry which is preliminary data.</text>
</comment>
<comment type="similarity">
    <text evidence="4">Belongs to the flavin monoamine oxidase family.</text>
</comment>
<dbReference type="OrthoDB" id="7777654at2759"/>
<dbReference type="PANTHER" id="PTHR10742">
    <property type="entry name" value="FLAVIN MONOAMINE OXIDASE"/>
    <property type="match status" value="1"/>
</dbReference>
<dbReference type="SUPFAM" id="SSF54373">
    <property type="entry name" value="FAD-linked reductases, C-terminal domain"/>
    <property type="match status" value="1"/>
</dbReference>
<proteinExistence type="inferred from homology"/>
<dbReference type="Gene3D" id="3.90.660.10">
    <property type="match status" value="1"/>
</dbReference>
<dbReference type="GO" id="GO:0006598">
    <property type="term" value="P:polyamine catabolic process"/>
    <property type="evidence" value="ECO:0007669"/>
    <property type="project" value="TreeGrafter"/>
</dbReference>
<comment type="cofactor">
    <cofactor evidence="1 4">
        <name>FAD</name>
        <dbReference type="ChEBI" id="CHEBI:57692"/>
    </cofactor>
</comment>
<dbReference type="Proteomes" id="UP000562929">
    <property type="component" value="Unassembled WGS sequence"/>
</dbReference>
<dbReference type="EC" id="1.4.3.-" evidence="4"/>
<dbReference type="EMBL" id="JAACLJ010000001">
    <property type="protein sequence ID" value="KAF4594932.1"/>
    <property type="molecule type" value="Genomic_DNA"/>
</dbReference>
<keyword evidence="4" id="KW-0285">Flavoprotein</keyword>
<gene>
    <name evidence="7" type="ORF">GQ602_000545</name>
</gene>
<name>A0A8H4QCH1_9HYPO</name>
<dbReference type="InterPro" id="IPR001613">
    <property type="entry name" value="Flavin_amine_oxidase"/>
</dbReference>
<evidence type="ECO:0000256" key="1">
    <source>
        <dbReference type="ARBA" id="ARBA00001974"/>
    </source>
</evidence>
<reference evidence="7 8" key="1">
    <citation type="journal article" date="2020" name="G3 (Bethesda)">
        <title>Genetic Underpinnings of Host Manipulation by Ophiocordyceps as Revealed by Comparative Transcriptomics.</title>
        <authorList>
            <person name="Will I."/>
            <person name="Das B."/>
            <person name="Trinh T."/>
            <person name="Brachmann A."/>
            <person name="Ohm R.A."/>
            <person name="de Bekker C."/>
        </authorList>
    </citation>
    <scope>NUCLEOTIDE SEQUENCE [LARGE SCALE GENOMIC DNA]</scope>
    <source>
        <strain evidence="7 8">EC05</strain>
    </source>
</reference>
<evidence type="ECO:0000256" key="5">
    <source>
        <dbReference type="SAM" id="SignalP"/>
    </source>
</evidence>
<organism evidence="7 8">
    <name type="scientific">Ophiocordyceps camponoti-floridani</name>
    <dbReference type="NCBI Taxonomy" id="2030778"/>
    <lineage>
        <taxon>Eukaryota</taxon>
        <taxon>Fungi</taxon>
        <taxon>Dikarya</taxon>
        <taxon>Ascomycota</taxon>
        <taxon>Pezizomycotina</taxon>
        <taxon>Sordariomycetes</taxon>
        <taxon>Hypocreomycetidae</taxon>
        <taxon>Hypocreales</taxon>
        <taxon>Ophiocordycipitaceae</taxon>
        <taxon>Ophiocordyceps</taxon>
    </lineage>
</organism>
<evidence type="ECO:0000256" key="2">
    <source>
        <dbReference type="ARBA" id="ARBA00023002"/>
    </source>
</evidence>